<dbReference type="Pfam" id="PF06371">
    <property type="entry name" value="Drf_GBD"/>
    <property type="match status" value="1"/>
</dbReference>
<dbReference type="Gene3D" id="1.25.10.10">
    <property type="entry name" value="Leucine-rich Repeat Variant"/>
    <property type="match status" value="1"/>
</dbReference>
<reference evidence="3 4" key="1">
    <citation type="submission" date="2015-08" db="EMBL/GenBank/DDBJ databases">
        <title>Next Generation Sequencing and Analysis of the Genome of Puccinia sorghi L Schw, the Causal Agent of Maize Common Rust.</title>
        <authorList>
            <person name="Rochi L."/>
            <person name="Burguener G."/>
            <person name="Darino M."/>
            <person name="Turjanski A."/>
            <person name="Kreff E."/>
            <person name="Dieguez M.J."/>
            <person name="Sacco F."/>
        </authorList>
    </citation>
    <scope>NUCLEOTIDE SEQUENCE [LARGE SCALE GENOMIC DNA]</scope>
    <source>
        <strain evidence="3 4">RO10H11247</strain>
    </source>
</reference>
<dbReference type="SMART" id="SM01140">
    <property type="entry name" value="Drf_GBD"/>
    <property type="match status" value="1"/>
</dbReference>
<dbReference type="InterPro" id="IPR016024">
    <property type="entry name" value="ARM-type_fold"/>
</dbReference>
<evidence type="ECO:0000259" key="2">
    <source>
        <dbReference type="SMART" id="SM01140"/>
    </source>
</evidence>
<dbReference type="PANTHER" id="PTHR47102">
    <property type="entry name" value="PROTEIN BNI1"/>
    <property type="match status" value="1"/>
</dbReference>
<dbReference type="STRING" id="27349.A0A0L6U6S0"/>
<sequence>MAAHRKPSSDVFNHSTPTQFIAPFSLPPLRSQQFPPGVSSLGKQLKNDGRASSRLRRNANLSGITDPAPSPTSSKSIHEHGLSPKELANELIKEPHSKLTIKILVKLRLKLSTESLRWLEDFILHHKGLHALENVVNRNSAPYLLNKDIPYSRSPFGVEELNGPIQLELMKCLKVIMNADLGFEHVLELKGLIRWLAYSSYAPSPSYKAKIHAAEILSAICSLSLEHGRSTVVRGFLSLAPNPEDAFQGLINSLGAERTDELESQSRNSDPLRVVEADSENLSLVWDYRCRVLGLCNSIGTGGLYWYGLLVKADINDAIFVGFLITPFLKLARAHKTILLTSPTNCTLSGSVPMIRQLHLRLKWRLGPRTWVVLTLPCQIITNKTRLSMIKASHWSSGSIKSLMRLINHLEPSQRSELERWSCTDDSIHVNPPDVLRELLNQKSRIGSHTFKKSPLAWTDVAATKPVSLCAETIPEEVNEFIRYGIAFPYQILQSRQSL</sequence>
<accession>A0A0L6U6S0</accession>
<gene>
    <name evidence="3" type="ORF">VP01_939g2</name>
</gene>
<dbReference type="OrthoDB" id="2496057at2759"/>
<dbReference type="AlphaFoldDB" id="A0A0L6U6S0"/>
<dbReference type="Proteomes" id="UP000037035">
    <property type="component" value="Unassembled WGS sequence"/>
</dbReference>
<evidence type="ECO:0000256" key="1">
    <source>
        <dbReference type="SAM" id="MobiDB-lite"/>
    </source>
</evidence>
<dbReference type="InterPro" id="IPR010473">
    <property type="entry name" value="GTPase-bd"/>
</dbReference>
<keyword evidence="4" id="KW-1185">Reference proteome</keyword>
<proteinExistence type="predicted"/>
<evidence type="ECO:0000313" key="4">
    <source>
        <dbReference type="Proteomes" id="UP000037035"/>
    </source>
</evidence>
<dbReference type="InterPro" id="IPR011989">
    <property type="entry name" value="ARM-like"/>
</dbReference>
<feature type="domain" description="Formin GTPase-binding" evidence="2">
    <location>
        <begin position="43"/>
        <end position="222"/>
    </location>
</feature>
<name>A0A0L6U6S0_9BASI</name>
<dbReference type="VEuPathDB" id="FungiDB:VP01_939g2"/>
<dbReference type="SUPFAM" id="SSF48371">
    <property type="entry name" value="ARM repeat"/>
    <property type="match status" value="1"/>
</dbReference>
<comment type="caution">
    <text evidence="3">The sequence shown here is derived from an EMBL/GenBank/DDBJ whole genome shotgun (WGS) entry which is preliminary data.</text>
</comment>
<protein>
    <recommendedName>
        <fullName evidence="2">Formin GTPase-binding domain-containing protein</fullName>
    </recommendedName>
</protein>
<dbReference type="GO" id="GO:0031267">
    <property type="term" value="F:small GTPase binding"/>
    <property type="evidence" value="ECO:0007669"/>
    <property type="project" value="InterPro"/>
</dbReference>
<feature type="region of interest" description="Disordered" evidence="1">
    <location>
        <begin position="23"/>
        <end position="79"/>
    </location>
</feature>
<organism evidence="3 4">
    <name type="scientific">Puccinia sorghi</name>
    <dbReference type="NCBI Taxonomy" id="27349"/>
    <lineage>
        <taxon>Eukaryota</taxon>
        <taxon>Fungi</taxon>
        <taxon>Dikarya</taxon>
        <taxon>Basidiomycota</taxon>
        <taxon>Pucciniomycotina</taxon>
        <taxon>Pucciniomycetes</taxon>
        <taxon>Pucciniales</taxon>
        <taxon>Pucciniaceae</taxon>
        <taxon>Puccinia</taxon>
    </lineage>
</organism>
<dbReference type="GO" id="GO:0003779">
    <property type="term" value="F:actin binding"/>
    <property type="evidence" value="ECO:0007669"/>
    <property type="project" value="InterPro"/>
</dbReference>
<dbReference type="InterPro" id="IPR051661">
    <property type="entry name" value="Actin_filament_regulator"/>
</dbReference>
<dbReference type="EMBL" id="LAVV01015048">
    <property type="protein sequence ID" value="KNZ44224.1"/>
    <property type="molecule type" value="Genomic_DNA"/>
</dbReference>
<dbReference type="PANTHER" id="PTHR47102:SF2">
    <property type="entry name" value="PROTEIN BNI1"/>
    <property type="match status" value="1"/>
</dbReference>
<evidence type="ECO:0000313" key="3">
    <source>
        <dbReference type="EMBL" id="KNZ44224.1"/>
    </source>
</evidence>
<dbReference type="GO" id="GO:0030036">
    <property type="term" value="P:actin cytoskeleton organization"/>
    <property type="evidence" value="ECO:0007669"/>
    <property type="project" value="InterPro"/>
</dbReference>